<evidence type="ECO:0000313" key="2">
    <source>
        <dbReference type="Proteomes" id="UP000314294"/>
    </source>
</evidence>
<dbReference type="Proteomes" id="UP000314294">
    <property type="component" value="Unassembled WGS sequence"/>
</dbReference>
<protein>
    <submittedName>
        <fullName evidence="1">Uncharacterized protein</fullName>
    </submittedName>
</protein>
<dbReference type="AlphaFoldDB" id="A0A4Z2GE89"/>
<evidence type="ECO:0000313" key="1">
    <source>
        <dbReference type="EMBL" id="TNN51877.1"/>
    </source>
</evidence>
<reference evidence="1 2" key="1">
    <citation type="submission" date="2019-03" db="EMBL/GenBank/DDBJ databases">
        <title>First draft genome of Liparis tanakae, snailfish: a comprehensive survey of snailfish specific genes.</title>
        <authorList>
            <person name="Kim W."/>
            <person name="Song I."/>
            <person name="Jeong J.-H."/>
            <person name="Kim D."/>
            <person name="Kim S."/>
            <person name="Ryu S."/>
            <person name="Song J.Y."/>
            <person name="Lee S.K."/>
        </authorList>
    </citation>
    <scope>NUCLEOTIDE SEQUENCE [LARGE SCALE GENOMIC DNA]</scope>
    <source>
        <tissue evidence="1">Muscle</tissue>
    </source>
</reference>
<accession>A0A4Z2GE89</accession>
<proteinExistence type="predicted"/>
<dbReference type="EMBL" id="SRLO01000567">
    <property type="protein sequence ID" value="TNN51877.1"/>
    <property type="molecule type" value="Genomic_DNA"/>
</dbReference>
<organism evidence="1 2">
    <name type="scientific">Liparis tanakae</name>
    <name type="common">Tanaka's snailfish</name>
    <dbReference type="NCBI Taxonomy" id="230148"/>
    <lineage>
        <taxon>Eukaryota</taxon>
        <taxon>Metazoa</taxon>
        <taxon>Chordata</taxon>
        <taxon>Craniata</taxon>
        <taxon>Vertebrata</taxon>
        <taxon>Euteleostomi</taxon>
        <taxon>Actinopterygii</taxon>
        <taxon>Neopterygii</taxon>
        <taxon>Teleostei</taxon>
        <taxon>Neoteleostei</taxon>
        <taxon>Acanthomorphata</taxon>
        <taxon>Eupercaria</taxon>
        <taxon>Perciformes</taxon>
        <taxon>Cottioidei</taxon>
        <taxon>Cottales</taxon>
        <taxon>Liparidae</taxon>
        <taxon>Liparis</taxon>
    </lineage>
</organism>
<keyword evidence="2" id="KW-1185">Reference proteome</keyword>
<name>A0A4Z2GE89_9TELE</name>
<sequence length="97" mass="9995">MELFCDCPLLGGPEAIIIPSAVTSPTLSPNGRAAVSVEQPGGQCASRDATYCLKVSQSVRVHEFWGLGCDHSSDVKAVRGCLAGGGGSTSQTNICNR</sequence>
<gene>
    <name evidence="1" type="ORF">EYF80_037903</name>
</gene>
<comment type="caution">
    <text evidence="1">The sequence shown here is derived from an EMBL/GenBank/DDBJ whole genome shotgun (WGS) entry which is preliminary data.</text>
</comment>